<evidence type="ECO:0000256" key="1">
    <source>
        <dbReference type="ARBA" id="ARBA00006432"/>
    </source>
</evidence>
<reference evidence="10" key="1">
    <citation type="submission" date="2020-01" db="EMBL/GenBank/DDBJ databases">
        <authorList>
            <person name="Rat A."/>
        </authorList>
    </citation>
    <scope>NUCLEOTIDE SEQUENCE</scope>
    <source>
        <strain evidence="10">LMG 28251</strain>
    </source>
</reference>
<dbReference type="Proteomes" id="UP001196068">
    <property type="component" value="Unassembled WGS sequence"/>
</dbReference>
<dbReference type="InterPro" id="IPR042099">
    <property type="entry name" value="ANL_N_sf"/>
</dbReference>
<sequence>MADDLMIAVKPEIAEHARVTAAQREAMVAEATADPDAFWAKEAQRIAWMQAPSIIKNTSFTGDVSIKWFEDGVLNASVSCLDRHLATRGDQVAILWEGDDPSTDAKVTYRQLHERVCKLANAMRGMGVAKGDRVCIYMPMIVEAAVAMLACARVGAVHSIVFGGFSPDSLASRIQDSECVMLITADEGRRGGRKVPLKANADEALKACPSISNVIVAKNTGGAVAMQAGRDHWWADACDAQPAECAPEPMNAEDPLFILYTSGSTGKPKGVLHTTGGYMVWASFTHENVFDYRPGEMYWCTADVGWVTGHTYIVYGPLANGATTLMFEGVPSWPDNGRFWQVVAKHKVNIFYTAPTAIRALMRDGEGPVKKHDRSSLRILGSVGEPINPEAWLWYYRVVGDERCPIVDTWWQTETGGILISPLPGAVGQKPGSATLPLPGVLPALVDNEGTLLEGATEGNLVILDSWPGQMRTVYGDHERFIQTYFSTFPGKYFTGDGARRDADGYWWITGRVDDVINVAGHRMGTAEVESALVAHASVAEAAVVGMPHDIKGQGIYAYVTLIAGVEPTDALRKELVAWVRKEIGPIATPDAIQWAPGLPKTRSGKIMRRILRKIAANETEGLGDTSTLADPSVVTDLIDNRVG</sequence>
<dbReference type="Pfam" id="PF16177">
    <property type="entry name" value="ACAS_N"/>
    <property type="match status" value="1"/>
</dbReference>
<feature type="binding site" evidence="6">
    <location>
        <position position="497"/>
    </location>
    <ligand>
        <name>ATP</name>
        <dbReference type="ChEBI" id="CHEBI:30616"/>
    </ligand>
</feature>
<comment type="similarity">
    <text evidence="1 6">Belongs to the ATP-dependent AMP-binding enzyme family.</text>
</comment>
<reference evidence="10" key="2">
    <citation type="journal article" date="2021" name="Syst. Appl. Microbiol.">
        <title>Roseomonas hellenica sp. nov., isolated from roots of wild-growing Alkanna tinctoria.</title>
        <authorList>
            <person name="Rat A."/>
            <person name="Naranjo H.D."/>
            <person name="Lebbe L."/>
            <person name="Cnockaert M."/>
            <person name="Krigas N."/>
            <person name="Grigoriadou K."/>
            <person name="Maloupa E."/>
            <person name="Willems A."/>
        </authorList>
    </citation>
    <scope>NUCLEOTIDE SEQUENCE</scope>
    <source>
        <strain evidence="10">LMG 28251</strain>
    </source>
</reference>
<keyword evidence="4 6" id="KW-0067">ATP-binding</keyword>
<feature type="binding site" evidence="6">
    <location>
        <begin position="384"/>
        <end position="386"/>
    </location>
    <ligand>
        <name>ATP</name>
        <dbReference type="ChEBI" id="CHEBI:30616"/>
    </ligand>
</feature>
<dbReference type="GO" id="GO:0016208">
    <property type="term" value="F:AMP binding"/>
    <property type="evidence" value="ECO:0007669"/>
    <property type="project" value="InterPro"/>
</dbReference>
<dbReference type="InterPro" id="IPR000873">
    <property type="entry name" value="AMP-dep_synth/lig_dom"/>
</dbReference>
<evidence type="ECO:0000256" key="6">
    <source>
        <dbReference type="HAMAP-Rule" id="MF_01123"/>
    </source>
</evidence>
<keyword evidence="2 6" id="KW-0436">Ligase</keyword>
<dbReference type="NCBIfam" id="TIGR02188">
    <property type="entry name" value="Ac_CoA_lig_AcsA"/>
    <property type="match status" value="1"/>
</dbReference>
<dbReference type="GO" id="GO:0005524">
    <property type="term" value="F:ATP binding"/>
    <property type="evidence" value="ECO:0007669"/>
    <property type="project" value="UniProtKB-KW"/>
</dbReference>
<feature type="binding site" evidence="6">
    <location>
        <position position="523"/>
    </location>
    <ligand>
        <name>ATP</name>
        <dbReference type="ChEBI" id="CHEBI:30616"/>
    </ligand>
</feature>
<protein>
    <recommendedName>
        <fullName evidence="6">Acetyl-coenzyme A synthetase</fullName>
        <shortName evidence="6">AcCoA synthetase</shortName>
        <shortName evidence="6">Acs</shortName>
        <ecNumber evidence="6">6.2.1.1</ecNumber>
    </recommendedName>
    <alternativeName>
        <fullName evidence="6">Acetate--CoA ligase</fullName>
    </alternativeName>
    <alternativeName>
        <fullName evidence="6">Acyl-activating enzyme</fullName>
    </alternativeName>
</protein>
<comment type="caution">
    <text evidence="6">Lacks conserved residue(s) required for the propagation of feature annotation.</text>
</comment>
<dbReference type="InterPro" id="IPR045851">
    <property type="entry name" value="AMP-bd_C_sf"/>
</dbReference>
<evidence type="ECO:0000259" key="7">
    <source>
        <dbReference type="Pfam" id="PF00501"/>
    </source>
</evidence>
<accession>A0AAF1JW39</accession>
<feature type="binding site" evidence="6">
    <location>
        <position position="536"/>
    </location>
    <ligand>
        <name>Mg(2+)</name>
        <dbReference type="ChEBI" id="CHEBI:18420"/>
    </ligand>
</feature>
<feature type="domain" description="AMP-binding enzyme C-terminal" evidence="8">
    <location>
        <begin position="528"/>
        <end position="606"/>
    </location>
</feature>
<evidence type="ECO:0000259" key="9">
    <source>
        <dbReference type="Pfam" id="PF16177"/>
    </source>
</evidence>
<dbReference type="PROSITE" id="PS00455">
    <property type="entry name" value="AMP_BINDING"/>
    <property type="match status" value="1"/>
</dbReference>
<evidence type="ECO:0000259" key="8">
    <source>
        <dbReference type="Pfam" id="PF13193"/>
    </source>
</evidence>
<feature type="binding site" evidence="6">
    <location>
        <begin position="408"/>
        <end position="413"/>
    </location>
    <ligand>
        <name>ATP</name>
        <dbReference type="ChEBI" id="CHEBI:30616"/>
    </ligand>
</feature>
<dbReference type="GO" id="GO:0005829">
    <property type="term" value="C:cytosol"/>
    <property type="evidence" value="ECO:0007669"/>
    <property type="project" value="TreeGrafter"/>
</dbReference>
<dbReference type="InterPro" id="IPR025110">
    <property type="entry name" value="AMP-bd_C"/>
</dbReference>
<evidence type="ECO:0000256" key="4">
    <source>
        <dbReference type="ARBA" id="ARBA00022840"/>
    </source>
</evidence>
<dbReference type="Gene3D" id="3.30.300.30">
    <property type="match status" value="1"/>
</dbReference>
<dbReference type="Pfam" id="PF13193">
    <property type="entry name" value="AMP-binding_C"/>
    <property type="match status" value="1"/>
</dbReference>
<dbReference type="AlphaFoldDB" id="A0AAF1JW39"/>
<feature type="modified residue" description="N6-acetyllysine" evidence="6">
    <location>
        <position position="606"/>
    </location>
</feature>
<dbReference type="FunFam" id="3.30.300.30:FF:000004">
    <property type="entry name" value="Acetyl-coenzyme A synthetase"/>
    <property type="match status" value="1"/>
</dbReference>
<dbReference type="InterPro" id="IPR011904">
    <property type="entry name" value="Ac_CoA_lig"/>
</dbReference>
<gene>
    <name evidence="10" type="primary">acs</name>
    <name evidence="6" type="synonym">acsA</name>
    <name evidence="10" type="ORF">GXW79_05095</name>
</gene>
<feature type="binding site" evidence="6">
    <location>
        <begin position="190"/>
        <end position="193"/>
    </location>
    <ligand>
        <name>CoA</name>
        <dbReference type="ChEBI" id="CHEBI:57287"/>
    </ligand>
</feature>
<keyword evidence="6" id="KW-0460">Magnesium</keyword>
<feature type="binding site" evidence="6">
    <location>
        <position position="512"/>
    </location>
    <ligand>
        <name>ATP</name>
        <dbReference type="ChEBI" id="CHEBI:30616"/>
    </ligand>
</feature>
<evidence type="ECO:0000313" key="10">
    <source>
        <dbReference type="EMBL" id="MBR0654452.1"/>
    </source>
</evidence>
<feature type="binding site" evidence="6">
    <location>
        <position position="308"/>
    </location>
    <ligand>
        <name>CoA</name>
        <dbReference type="ChEBI" id="CHEBI:57287"/>
    </ligand>
</feature>
<dbReference type="PANTHER" id="PTHR24095">
    <property type="entry name" value="ACETYL-COENZYME A SYNTHETASE"/>
    <property type="match status" value="1"/>
</dbReference>
<dbReference type="EC" id="6.2.1.1" evidence="6"/>
<organism evidence="10 11">
    <name type="scientific">Plastoroseomonas arctica</name>
    <dbReference type="NCBI Taxonomy" id="1509237"/>
    <lineage>
        <taxon>Bacteria</taxon>
        <taxon>Pseudomonadati</taxon>
        <taxon>Pseudomonadota</taxon>
        <taxon>Alphaproteobacteria</taxon>
        <taxon>Acetobacterales</taxon>
        <taxon>Acetobacteraceae</taxon>
        <taxon>Plastoroseomonas</taxon>
    </lineage>
</organism>
<evidence type="ECO:0000256" key="2">
    <source>
        <dbReference type="ARBA" id="ARBA00022598"/>
    </source>
</evidence>
<comment type="PTM">
    <text evidence="6">Acetylated. Deacetylation by the SIR2-homolog deacetylase activates the enzyme.</text>
</comment>
<feature type="domain" description="Acetyl-coenzyme A synthetase N-terminal" evidence="9">
    <location>
        <begin position="25"/>
        <end position="80"/>
    </location>
</feature>
<dbReference type="NCBIfam" id="NF001208">
    <property type="entry name" value="PRK00174.1"/>
    <property type="match status" value="1"/>
</dbReference>
<dbReference type="InterPro" id="IPR032387">
    <property type="entry name" value="ACAS_N"/>
</dbReference>
<dbReference type="RefSeq" id="WP_211873261.1">
    <property type="nucleotide sequence ID" value="NZ_JAAEDH010000003.1"/>
</dbReference>
<comment type="cofactor">
    <cofactor evidence="6">
        <name>Mg(2+)</name>
        <dbReference type="ChEBI" id="CHEBI:18420"/>
    </cofactor>
</comment>
<keyword evidence="11" id="KW-1185">Reference proteome</keyword>
<dbReference type="PANTHER" id="PTHR24095:SF14">
    <property type="entry name" value="ACETYL-COENZYME A SYNTHETASE 1"/>
    <property type="match status" value="1"/>
</dbReference>
<dbReference type="Pfam" id="PF00501">
    <property type="entry name" value="AMP-binding"/>
    <property type="match status" value="1"/>
</dbReference>
<dbReference type="InterPro" id="IPR020845">
    <property type="entry name" value="AMP-binding_CS"/>
</dbReference>
<keyword evidence="3 6" id="KW-0547">Nucleotide-binding</keyword>
<feature type="binding site" evidence="6">
    <location>
        <position position="581"/>
    </location>
    <ligand>
        <name>CoA</name>
        <dbReference type="ChEBI" id="CHEBI:57287"/>
    </ligand>
</feature>
<dbReference type="CDD" id="cd05966">
    <property type="entry name" value="ACS"/>
    <property type="match status" value="1"/>
</dbReference>
<evidence type="ECO:0000256" key="5">
    <source>
        <dbReference type="ARBA" id="ARBA00022990"/>
    </source>
</evidence>
<dbReference type="GO" id="GO:0019427">
    <property type="term" value="P:acetyl-CoA biosynthetic process from acetate"/>
    <property type="evidence" value="ECO:0007669"/>
    <property type="project" value="UniProtKB-UniRule"/>
</dbReference>
<keyword evidence="6" id="KW-0479">Metal-binding</keyword>
<dbReference type="GO" id="GO:0046872">
    <property type="term" value="F:metal ion binding"/>
    <property type="evidence" value="ECO:0007669"/>
    <property type="project" value="UniProtKB-KW"/>
</dbReference>
<name>A0AAF1JW39_9PROT</name>
<comment type="catalytic activity">
    <reaction evidence="6">
        <text>acetate + ATP + CoA = acetyl-CoA + AMP + diphosphate</text>
        <dbReference type="Rhea" id="RHEA:23176"/>
        <dbReference type="ChEBI" id="CHEBI:30089"/>
        <dbReference type="ChEBI" id="CHEBI:30616"/>
        <dbReference type="ChEBI" id="CHEBI:33019"/>
        <dbReference type="ChEBI" id="CHEBI:57287"/>
        <dbReference type="ChEBI" id="CHEBI:57288"/>
        <dbReference type="ChEBI" id="CHEBI:456215"/>
        <dbReference type="EC" id="6.2.1.1"/>
    </reaction>
</comment>
<evidence type="ECO:0000256" key="3">
    <source>
        <dbReference type="ARBA" id="ARBA00022741"/>
    </source>
</evidence>
<keyword evidence="5 6" id="KW-0007">Acetylation</keyword>
<dbReference type="FunFam" id="3.40.50.12780:FF:000001">
    <property type="entry name" value="Acetyl-coenzyme A synthetase"/>
    <property type="match status" value="1"/>
</dbReference>
<comment type="function">
    <text evidence="6">Catalyzes the conversion of acetate into acetyl-CoA (AcCoA), an essential intermediate at the junction of anabolic and catabolic pathways. AcsA undergoes a two-step reaction. In the first half reaction, AcsA combines acetate with ATP to form acetyl-adenylate (AcAMP) intermediate. In the second half reaction, it can then transfer the acetyl group from AcAMP to the sulfhydryl group of CoA, forming the product AcCoA.</text>
</comment>
<dbReference type="HAMAP" id="MF_01123">
    <property type="entry name" value="Ac_CoA_synth"/>
    <property type="match status" value="1"/>
</dbReference>
<comment type="caution">
    <text evidence="10">The sequence shown here is derived from an EMBL/GenBank/DDBJ whole genome shotgun (WGS) entry which is preliminary data.</text>
</comment>
<dbReference type="GO" id="GO:0003987">
    <property type="term" value="F:acetate-CoA ligase activity"/>
    <property type="evidence" value="ECO:0007669"/>
    <property type="project" value="UniProtKB-UniRule"/>
</dbReference>
<feature type="binding site" evidence="6">
    <location>
        <position position="539"/>
    </location>
    <ligand>
        <name>Mg(2+)</name>
        <dbReference type="ChEBI" id="CHEBI:18420"/>
    </ligand>
</feature>
<dbReference type="SUPFAM" id="SSF56801">
    <property type="entry name" value="Acetyl-CoA synthetase-like"/>
    <property type="match status" value="1"/>
</dbReference>
<dbReference type="EMBL" id="JAAEDH010000003">
    <property type="protein sequence ID" value="MBR0654452.1"/>
    <property type="molecule type" value="Genomic_DNA"/>
</dbReference>
<dbReference type="Gene3D" id="3.40.50.12780">
    <property type="entry name" value="N-terminal domain of ligase-like"/>
    <property type="match status" value="1"/>
</dbReference>
<evidence type="ECO:0000313" key="11">
    <source>
        <dbReference type="Proteomes" id="UP001196068"/>
    </source>
</evidence>
<feature type="domain" description="AMP-dependent synthetase/ligase" evidence="7">
    <location>
        <begin position="82"/>
        <end position="463"/>
    </location>
</feature>
<proteinExistence type="inferred from homology"/>
<feature type="binding site" evidence="6">
    <location>
        <position position="534"/>
    </location>
    <ligand>
        <name>Mg(2+)</name>
        <dbReference type="ChEBI" id="CHEBI:18420"/>
    </ligand>
</feature>